<feature type="compositionally biased region" description="Polar residues" evidence="4">
    <location>
        <begin position="244"/>
        <end position="254"/>
    </location>
</feature>
<dbReference type="GO" id="GO:0007091">
    <property type="term" value="P:metaphase/anaphase transition of mitotic cell cycle"/>
    <property type="evidence" value="ECO:0007669"/>
    <property type="project" value="TreeGrafter"/>
</dbReference>
<dbReference type="RefSeq" id="XP_014172607.1">
    <property type="nucleotide sequence ID" value="XM_014317132.1"/>
</dbReference>
<evidence type="ECO:0000256" key="1">
    <source>
        <dbReference type="ARBA" id="ARBA00022803"/>
    </source>
</evidence>
<dbReference type="SMART" id="SM00028">
    <property type="entry name" value="TPR"/>
    <property type="match status" value="8"/>
</dbReference>
<dbReference type="OrthoDB" id="329563at2759"/>
<dbReference type="HOGENOM" id="CLU_008850_2_0_1"/>
<gene>
    <name evidence="5" type="ORF">CMQ_3054</name>
</gene>
<dbReference type="GO" id="GO:0016567">
    <property type="term" value="P:protein ubiquitination"/>
    <property type="evidence" value="ECO:0007669"/>
    <property type="project" value="TreeGrafter"/>
</dbReference>
<feature type="region of interest" description="Disordered" evidence="4">
    <location>
        <begin position="202"/>
        <end position="257"/>
    </location>
</feature>
<proteinExistence type="inferred from homology"/>
<dbReference type="InParanoid" id="F0XGY5"/>
<dbReference type="Pfam" id="PF13181">
    <property type="entry name" value="TPR_8"/>
    <property type="match status" value="1"/>
</dbReference>
<feature type="compositionally biased region" description="Low complexity" evidence="4">
    <location>
        <begin position="374"/>
        <end position="387"/>
    </location>
</feature>
<dbReference type="EMBL" id="GL629769">
    <property type="protein sequence ID" value="EFX03125.1"/>
    <property type="molecule type" value="Genomic_DNA"/>
</dbReference>
<dbReference type="GeneID" id="25976112"/>
<feature type="repeat" description="TPR" evidence="3">
    <location>
        <begin position="692"/>
        <end position="725"/>
    </location>
</feature>
<dbReference type="Pfam" id="PF00515">
    <property type="entry name" value="TPR_1"/>
    <property type="match status" value="1"/>
</dbReference>
<protein>
    <submittedName>
        <fullName evidence="5">20S cyclosome subunit</fullName>
    </submittedName>
</protein>
<dbReference type="PANTHER" id="PTHR12558:SF13">
    <property type="entry name" value="CELL DIVISION CYCLE PROTEIN 27 HOMOLOG"/>
    <property type="match status" value="1"/>
</dbReference>
<sequence length="885" mass="97200">MAPNSAAVANLLRQTIYYHLDNGSWDNSLFFSERLLAHDPRSNESTFLLALSHLRLGDNRSAYEVSKPLGYRGLHLGCAFVFAQSCLALERFRDGVYALEKAKGLWLHKSNLGKHTATSRTIYPDASVVNCLLGKLCRGMDDRKKAAFHFEDALRTNPLMWDAFIELCDMGVNIRVPNTFRVNDSLIRCFEQESVGNATEMAGPLAEHQLPTKRPAGRAAAMHDMSDPFDHQQPQQQPHPAQRGSVTYQPSNPASVAEAEENDFMARIFAARSRAAAGSTAGNQIMDGMATPPGTQQEPPQAPPRRRAGMPPPVVDSSFVDPQQQQQQQLRQQAPGAPSKMMYRLGASTRRGKPPPDGGLESLTMDQTSSMLRSTASATNGGATASAVPTSMATGHPSIIATSTAERKRTASGHPVAPRHAHSTDESGVPQRRSARLNMFKASGGKTNAGAAPMGAGATRELKKARPPISRIVRPESGSSTVGRVVSGNRKPVDDGGMDVDPMEAPRIREAAAPPQQAPSAPSLQMSMPPLAQLQRQMAEADSAKIEEALRWVLELVKKLGSGYLALAQFQCSEALVAFSSLPRAHNDTPWVQAQMGRAQYELAAYAEAETCFRRVRVLAPTRLDDMEVYSTILWFLKRETDLSFLAHELVDAAWTSAQAWCALGNAWSLAQDHEQALRCFRRATQLKPKFAYAYTLQGHEHVLNEEYDKALTAYRQAVAADRRHYNAYYGIGRVYEKLGNFDKAYEHYHIASVIHPTNAVLICCIGKVLERQKQIVPALQYFIKATDLAPRAAQTRFRKARALLALGQLQAAQQELMILKDIAPDEAAVHFLLGKLYKTLNDKSAAVRHFTIALSLDPKASQKIKQAIGSLEDDEDGLEEYMAS</sequence>
<dbReference type="Pfam" id="PF12895">
    <property type="entry name" value="ANAPC3"/>
    <property type="match status" value="1"/>
</dbReference>
<feature type="region of interest" description="Disordered" evidence="4">
    <location>
        <begin position="372"/>
        <end position="499"/>
    </location>
</feature>
<dbReference type="Gene3D" id="1.25.40.10">
    <property type="entry name" value="Tetratricopeptide repeat domain"/>
    <property type="match status" value="4"/>
</dbReference>
<evidence type="ECO:0000313" key="6">
    <source>
        <dbReference type="Proteomes" id="UP000007796"/>
    </source>
</evidence>
<feature type="repeat" description="TPR" evidence="3">
    <location>
        <begin position="828"/>
        <end position="861"/>
    </location>
</feature>
<feature type="compositionally biased region" description="Low complexity" evidence="4">
    <location>
        <begin position="477"/>
        <end position="488"/>
    </location>
</feature>
<accession>F0XGY5</accession>
<organism evidence="6">
    <name type="scientific">Grosmannia clavigera (strain kw1407 / UAMH 11150)</name>
    <name type="common">Blue stain fungus</name>
    <name type="synonym">Graphiocladiella clavigera</name>
    <dbReference type="NCBI Taxonomy" id="655863"/>
    <lineage>
        <taxon>Eukaryota</taxon>
        <taxon>Fungi</taxon>
        <taxon>Dikarya</taxon>
        <taxon>Ascomycota</taxon>
        <taxon>Pezizomycotina</taxon>
        <taxon>Sordariomycetes</taxon>
        <taxon>Sordariomycetidae</taxon>
        <taxon>Ophiostomatales</taxon>
        <taxon>Ophiostomataceae</taxon>
        <taxon>Leptographium</taxon>
    </lineage>
</organism>
<dbReference type="GO" id="GO:0051301">
    <property type="term" value="P:cell division"/>
    <property type="evidence" value="ECO:0007669"/>
    <property type="project" value="TreeGrafter"/>
</dbReference>
<evidence type="ECO:0000313" key="5">
    <source>
        <dbReference type="EMBL" id="EFX03125.1"/>
    </source>
</evidence>
<keyword evidence="1 3" id="KW-0802">TPR repeat</keyword>
<keyword evidence="6" id="KW-1185">Reference proteome</keyword>
<dbReference type="GO" id="GO:0005680">
    <property type="term" value="C:anaphase-promoting complex"/>
    <property type="evidence" value="ECO:0007669"/>
    <property type="project" value="TreeGrafter"/>
</dbReference>
<evidence type="ECO:0000256" key="2">
    <source>
        <dbReference type="ARBA" id="ARBA00038210"/>
    </source>
</evidence>
<name>F0XGY5_GROCL</name>
<feature type="compositionally biased region" description="Low complexity" evidence="4">
    <location>
        <begin position="315"/>
        <end position="333"/>
    </location>
</feature>
<dbReference type="InterPro" id="IPR011990">
    <property type="entry name" value="TPR-like_helical_dom_sf"/>
</dbReference>
<dbReference type="SUPFAM" id="SSF48452">
    <property type="entry name" value="TPR-like"/>
    <property type="match status" value="3"/>
</dbReference>
<feature type="region of interest" description="Disordered" evidence="4">
    <location>
        <begin position="279"/>
        <end position="339"/>
    </location>
</feature>
<dbReference type="eggNOG" id="KOG1126">
    <property type="taxonomic scope" value="Eukaryota"/>
</dbReference>
<evidence type="ECO:0000256" key="4">
    <source>
        <dbReference type="SAM" id="MobiDB-lite"/>
    </source>
</evidence>
<feature type="compositionally biased region" description="Low complexity" evidence="4">
    <location>
        <begin position="231"/>
        <end position="242"/>
    </location>
</feature>
<feature type="repeat" description="TPR" evidence="3">
    <location>
        <begin position="658"/>
        <end position="691"/>
    </location>
</feature>
<dbReference type="AlphaFoldDB" id="F0XGY5"/>
<comment type="similarity">
    <text evidence="2">Belongs to the APC3/CDC27 family.</text>
</comment>
<dbReference type="PROSITE" id="PS50005">
    <property type="entry name" value="TPR"/>
    <property type="match status" value="4"/>
</dbReference>
<dbReference type="InterPro" id="IPR019734">
    <property type="entry name" value="TPR_rpt"/>
</dbReference>
<dbReference type="GO" id="GO:0031145">
    <property type="term" value="P:anaphase-promoting complex-dependent catabolic process"/>
    <property type="evidence" value="ECO:0007669"/>
    <property type="project" value="TreeGrafter"/>
</dbReference>
<dbReference type="Pfam" id="PF13432">
    <property type="entry name" value="TPR_16"/>
    <property type="match status" value="1"/>
</dbReference>
<reference evidence="5 6" key="1">
    <citation type="journal article" date="2011" name="Proc. Natl. Acad. Sci. U.S.A.">
        <title>Genome and transcriptome analyses of the mountain pine beetle-fungal symbiont Grosmannia clavigera, a lodgepole pine pathogen.</title>
        <authorList>
            <person name="DiGuistini S."/>
            <person name="Wang Y."/>
            <person name="Liao N.Y."/>
            <person name="Taylor G."/>
            <person name="Tanguay P."/>
            <person name="Feau N."/>
            <person name="Henrissat B."/>
            <person name="Chan S.K."/>
            <person name="Hesse-Orce U."/>
            <person name="Alamouti S.M."/>
            <person name="Tsui C.K.M."/>
            <person name="Docking R.T."/>
            <person name="Levasseur A."/>
            <person name="Haridas S."/>
            <person name="Robertson G."/>
            <person name="Birol I."/>
            <person name="Holt R.A."/>
            <person name="Marra M.A."/>
            <person name="Hamelin R.C."/>
            <person name="Hirst M."/>
            <person name="Jones S.J.M."/>
            <person name="Bohlmann J."/>
            <person name="Breuil C."/>
        </authorList>
    </citation>
    <scope>NUCLEOTIDE SEQUENCE [LARGE SCALE GENOMIC DNA]</scope>
    <source>
        <strain evidence="6">kw1407 / UAMH 11150</strain>
    </source>
</reference>
<evidence type="ECO:0000256" key="3">
    <source>
        <dbReference type="PROSITE-ProRule" id="PRU00339"/>
    </source>
</evidence>
<dbReference type="Proteomes" id="UP000007796">
    <property type="component" value="Unassembled WGS sequence"/>
</dbReference>
<dbReference type="GO" id="GO:0005737">
    <property type="term" value="C:cytoplasm"/>
    <property type="evidence" value="ECO:0007669"/>
    <property type="project" value="TreeGrafter"/>
</dbReference>
<dbReference type="STRING" id="655863.F0XGY5"/>
<dbReference type="PANTHER" id="PTHR12558">
    <property type="entry name" value="CELL DIVISION CYCLE 16,23,27"/>
    <property type="match status" value="1"/>
</dbReference>
<dbReference type="FunCoup" id="F0XGY5">
    <property type="interactions" value="769"/>
</dbReference>
<feature type="repeat" description="TPR" evidence="3">
    <location>
        <begin position="726"/>
        <end position="759"/>
    </location>
</feature>